<dbReference type="InterPro" id="IPR013783">
    <property type="entry name" value="Ig-like_fold"/>
</dbReference>
<name>A0ABD5ZQZ9_9EURY</name>
<reference evidence="3 4" key="1">
    <citation type="journal article" date="2019" name="Int. J. Syst. Evol. Microbiol.">
        <title>The Global Catalogue of Microorganisms (GCM) 10K type strain sequencing project: providing services to taxonomists for standard genome sequencing and annotation.</title>
        <authorList>
            <consortium name="The Broad Institute Genomics Platform"/>
            <consortium name="The Broad Institute Genome Sequencing Center for Infectious Disease"/>
            <person name="Wu L."/>
            <person name="Ma J."/>
        </authorList>
    </citation>
    <scope>NUCLEOTIDE SEQUENCE [LARGE SCALE GENOMIC DNA]</scope>
    <source>
        <strain evidence="3 4">DT85</strain>
    </source>
</reference>
<evidence type="ECO:0000313" key="3">
    <source>
        <dbReference type="EMBL" id="MFC7235629.1"/>
    </source>
</evidence>
<feature type="domain" description="CARDB" evidence="1">
    <location>
        <begin position="620"/>
        <end position="692"/>
    </location>
</feature>
<dbReference type="InterPro" id="IPR011050">
    <property type="entry name" value="Pectin_lyase_fold/virulence"/>
</dbReference>
<evidence type="ECO:0000313" key="4">
    <source>
        <dbReference type="Proteomes" id="UP001596398"/>
    </source>
</evidence>
<dbReference type="InterPro" id="IPR039448">
    <property type="entry name" value="Beta_helix"/>
</dbReference>
<dbReference type="RefSeq" id="WP_276233766.1">
    <property type="nucleotide sequence ID" value="NZ_CP119802.1"/>
</dbReference>
<dbReference type="Pfam" id="PF13229">
    <property type="entry name" value="Beta_helix"/>
    <property type="match status" value="1"/>
</dbReference>
<evidence type="ECO:0000259" key="2">
    <source>
        <dbReference type="Pfam" id="PF13229"/>
    </source>
</evidence>
<dbReference type="Gene3D" id="2.160.20.10">
    <property type="entry name" value="Single-stranded right-handed beta-helix, Pectin lyase-like"/>
    <property type="match status" value="2"/>
</dbReference>
<dbReference type="SMART" id="SM00710">
    <property type="entry name" value="PbH1"/>
    <property type="match status" value="13"/>
</dbReference>
<accession>A0ABD5ZQZ9</accession>
<dbReference type="AlphaFoldDB" id="A0ABD5ZQZ9"/>
<evidence type="ECO:0000259" key="1">
    <source>
        <dbReference type="Pfam" id="PF07705"/>
    </source>
</evidence>
<protein>
    <submittedName>
        <fullName evidence="3">Right-handed parallel beta-helix repeat-containing protein</fullName>
    </submittedName>
</protein>
<dbReference type="SUPFAM" id="SSF51126">
    <property type="entry name" value="Pectin lyase-like"/>
    <property type="match status" value="2"/>
</dbReference>
<dbReference type="InterPro" id="IPR012334">
    <property type="entry name" value="Pectin_lyas_fold"/>
</dbReference>
<proteinExistence type="predicted"/>
<organism evidence="3 4">
    <name type="scientific">Halosegnis marinus</name>
    <dbReference type="NCBI Taxonomy" id="3034023"/>
    <lineage>
        <taxon>Archaea</taxon>
        <taxon>Methanobacteriati</taxon>
        <taxon>Methanobacteriota</taxon>
        <taxon>Stenosarchaea group</taxon>
        <taxon>Halobacteria</taxon>
        <taxon>Halobacteriales</taxon>
        <taxon>Natronomonadaceae</taxon>
        <taxon>Halosegnis</taxon>
    </lineage>
</organism>
<dbReference type="Gene3D" id="2.60.40.10">
    <property type="entry name" value="Immunoglobulins"/>
    <property type="match status" value="1"/>
</dbReference>
<keyword evidence="4" id="KW-1185">Reference proteome</keyword>
<sequence>MNGRGYLAVVVTALVVLSGATPFALVGTASAATLTVDDSGGADYTTIQAAVNAASDGDTILVAPGTYAGDITIDKRLTLRGDTGDSSFGPGANAPLVDSNAGSIDEGFVLTAAASGTVIEGFVLNDFGDEGIKFDVASGATLSNVVIRDNRIGGDDDGIGQGVDGSLANIEITNNHFVSEYGIYLSVDGDVTDLSITNNRFDDGSGGLAGDESVYFSIDGTVANIDVSNNVMLTEYYGVYAYFYNATSDVTVTNNDVTADYEGIYIDIEPYDDGDAVSGVTVSNNDVTSDDYGIYLDIEVYDADVTGVTVSNNDVDSYYEAVYVDISADNGDVVDVSVDGNTLASDSDEGLYLYFDLDDDASLDGATADGNTVTTADDAGIYVELYGDSSTTTVSGLSVSDNTVSNTGDQGIYVEIYRVNTTDTIQVRDNAVANAGDEGIEFYVGRLVSSQQSVSAIVAGNVVDGSNGDGLAVDTTQGDDLTLDVTGNAFTDNANYGIDLDYTTSVESVTISGNNIAGNVAGGVRNANGSAYVDARNNWWGNASGPSSASLLDPESGTAANGTGDAVVGTLGGGQVFAGYSAATIVSGESSVRFDPFATTPFDIGTSVPAAARGGAQFVVTNLVVSPDAPTDGDEVTLTATVTNVGDGSGEFRGGFVADFRLVENVQVTLAPDESRNVSATLVVERGSYYVTIGSLTERFVVGPRPATTVSTEVVGDGTVNIEVREPRAGSQTDVLVPFVEAANETGVALDVLGVTAGDDDYDLRLRQAGDLDTLLADPEAPKDADSDADGLDDGIEVDARLALPSGAVAGALFALDGDDVDGVTVEFTFDTARYPALAEADRDLASSVVLYRYDPDAETFEQVAVTLVSATNETVTVSAEAPGLGIYALGVDASRLETTVSVVGNPAPVGGTVTLAVNVTNVGSGAGVYAPVVVVGADEVPVEPVVVGVNETVEVRVDLPVTRPGFTMITLDGTVVGLRVGVEDRAALARAY</sequence>
<dbReference type="Proteomes" id="UP001596398">
    <property type="component" value="Unassembled WGS sequence"/>
</dbReference>
<dbReference type="GeneID" id="79267326"/>
<dbReference type="Pfam" id="PF07705">
    <property type="entry name" value="CARDB"/>
    <property type="match status" value="1"/>
</dbReference>
<dbReference type="EMBL" id="JBHTAP010000001">
    <property type="protein sequence ID" value="MFC7235629.1"/>
    <property type="molecule type" value="Genomic_DNA"/>
</dbReference>
<dbReference type="InterPro" id="IPR006626">
    <property type="entry name" value="PbH1"/>
</dbReference>
<dbReference type="InterPro" id="IPR011635">
    <property type="entry name" value="CARDB"/>
</dbReference>
<gene>
    <name evidence="3" type="ORF">ACFQJ4_09920</name>
</gene>
<feature type="domain" description="Right handed beta helix" evidence="2">
    <location>
        <begin position="306"/>
        <end position="475"/>
    </location>
</feature>
<comment type="caution">
    <text evidence="3">The sequence shown here is derived from an EMBL/GenBank/DDBJ whole genome shotgun (WGS) entry which is preliminary data.</text>
</comment>